<dbReference type="AlphaFoldDB" id="A0A1Q3DF98"/>
<keyword evidence="2" id="KW-1185">Reference proteome</keyword>
<dbReference type="EMBL" id="BDDD01007048">
    <property type="protein sequence ID" value="GAV91157.1"/>
    <property type="molecule type" value="Genomic_DNA"/>
</dbReference>
<protein>
    <submittedName>
        <fullName evidence="1">Uncharacterized protein</fullName>
    </submittedName>
</protein>
<reference evidence="2" key="1">
    <citation type="submission" date="2016-04" db="EMBL/GenBank/DDBJ databases">
        <title>Cephalotus genome sequencing.</title>
        <authorList>
            <person name="Fukushima K."/>
            <person name="Hasebe M."/>
            <person name="Fang X."/>
        </authorList>
    </citation>
    <scope>NUCLEOTIDE SEQUENCE [LARGE SCALE GENOMIC DNA]</scope>
    <source>
        <strain evidence="2">cv. St1</strain>
    </source>
</reference>
<proteinExistence type="predicted"/>
<dbReference type="OrthoDB" id="1750276at2759"/>
<sequence>MIISFSDDDLNGIKIPHEDPLVVTVQIANHLVKRVLVDNRSSTNILSLNAFNQMNFSQSNLTAIQSPLDGFTGDTLNSKGVISLSHHLSKFPCRQNATNIQFHPWTTIPSNPQGSSLYPTFEDEISHP</sequence>
<evidence type="ECO:0000313" key="2">
    <source>
        <dbReference type="Proteomes" id="UP000187406"/>
    </source>
</evidence>
<gene>
    <name evidence="1" type="ORF">CFOL_v3_34556</name>
</gene>
<name>A0A1Q3DF98_CEPFO</name>
<dbReference type="PANTHER" id="PTHR33240:SF15">
    <property type="entry name" value="GAG-PRO-LIKE PROTEIN"/>
    <property type="match status" value="1"/>
</dbReference>
<evidence type="ECO:0000313" key="1">
    <source>
        <dbReference type="EMBL" id="GAV91157.1"/>
    </source>
</evidence>
<accession>A0A1Q3DF98</accession>
<dbReference type="Proteomes" id="UP000187406">
    <property type="component" value="Unassembled WGS sequence"/>
</dbReference>
<dbReference type="InParanoid" id="A0A1Q3DF98"/>
<dbReference type="PANTHER" id="PTHR33240">
    <property type="entry name" value="OS08G0508500 PROTEIN"/>
    <property type="match status" value="1"/>
</dbReference>
<comment type="caution">
    <text evidence="1">The sequence shown here is derived from an EMBL/GenBank/DDBJ whole genome shotgun (WGS) entry which is preliminary data.</text>
</comment>
<organism evidence="1 2">
    <name type="scientific">Cephalotus follicularis</name>
    <name type="common">Albany pitcher plant</name>
    <dbReference type="NCBI Taxonomy" id="3775"/>
    <lineage>
        <taxon>Eukaryota</taxon>
        <taxon>Viridiplantae</taxon>
        <taxon>Streptophyta</taxon>
        <taxon>Embryophyta</taxon>
        <taxon>Tracheophyta</taxon>
        <taxon>Spermatophyta</taxon>
        <taxon>Magnoliopsida</taxon>
        <taxon>eudicotyledons</taxon>
        <taxon>Gunneridae</taxon>
        <taxon>Pentapetalae</taxon>
        <taxon>rosids</taxon>
        <taxon>fabids</taxon>
        <taxon>Oxalidales</taxon>
        <taxon>Cephalotaceae</taxon>
        <taxon>Cephalotus</taxon>
    </lineage>
</organism>